<dbReference type="PROSITE" id="PS51826">
    <property type="entry name" value="PSBD"/>
    <property type="match status" value="1"/>
</dbReference>
<feature type="compositionally biased region" description="Polar residues" evidence="7">
    <location>
        <begin position="78"/>
        <end position="88"/>
    </location>
</feature>
<keyword evidence="3 6" id="KW-0808">Transferase</keyword>
<gene>
    <name evidence="10" type="ORF">JF887_11575</name>
</gene>
<dbReference type="InterPro" id="IPR000089">
    <property type="entry name" value="Biotin_lipoyl"/>
</dbReference>
<evidence type="ECO:0000259" key="9">
    <source>
        <dbReference type="PROSITE" id="PS51826"/>
    </source>
</evidence>
<protein>
    <recommendedName>
        <fullName evidence="6">Dihydrolipoamide acetyltransferase component of pyruvate dehydrogenase complex</fullName>
        <ecNumber evidence="6">2.3.1.-</ecNumber>
    </recommendedName>
</protein>
<dbReference type="Proteomes" id="UP000614410">
    <property type="component" value="Unassembled WGS sequence"/>
</dbReference>
<feature type="compositionally biased region" description="Low complexity" evidence="7">
    <location>
        <begin position="139"/>
        <end position="175"/>
    </location>
</feature>
<feature type="compositionally biased region" description="Low complexity" evidence="7">
    <location>
        <begin position="103"/>
        <end position="131"/>
    </location>
</feature>
<evidence type="ECO:0000313" key="11">
    <source>
        <dbReference type="Proteomes" id="UP000614410"/>
    </source>
</evidence>
<evidence type="ECO:0000256" key="3">
    <source>
        <dbReference type="ARBA" id="ARBA00022679"/>
    </source>
</evidence>
<evidence type="ECO:0000256" key="1">
    <source>
        <dbReference type="ARBA" id="ARBA00001938"/>
    </source>
</evidence>
<dbReference type="SUPFAM" id="SSF52777">
    <property type="entry name" value="CoA-dependent acyltransferases"/>
    <property type="match status" value="1"/>
</dbReference>
<dbReference type="InterPro" id="IPR001078">
    <property type="entry name" value="2-oxoacid_DH_actylTfrase"/>
</dbReference>
<name>A0A934KRY3_9BACT</name>
<proteinExistence type="inferred from homology"/>
<dbReference type="Gene3D" id="2.40.50.100">
    <property type="match status" value="1"/>
</dbReference>
<dbReference type="GO" id="GO:0016407">
    <property type="term" value="F:acetyltransferase activity"/>
    <property type="evidence" value="ECO:0007669"/>
    <property type="project" value="TreeGrafter"/>
</dbReference>
<dbReference type="Pfam" id="PF00198">
    <property type="entry name" value="2-oxoacid_dh"/>
    <property type="match status" value="1"/>
</dbReference>
<dbReference type="CDD" id="cd06849">
    <property type="entry name" value="lipoyl_domain"/>
    <property type="match status" value="1"/>
</dbReference>
<dbReference type="SUPFAM" id="SSF51230">
    <property type="entry name" value="Single hybrid motif"/>
    <property type="match status" value="1"/>
</dbReference>
<organism evidence="10 11">
    <name type="scientific">Candidatus Amunia macphersoniae</name>
    <dbReference type="NCBI Taxonomy" id="3127014"/>
    <lineage>
        <taxon>Bacteria</taxon>
        <taxon>Bacillati</taxon>
        <taxon>Candidatus Dormiibacterota</taxon>
        <taxon>Candidatus Dormibacteria</taxon>
        <taxon>Candidatus Aeolococcales</taxon>
        <taxon>Candidatus Aeolococcaceae</taxon>
        <taxon>Candidatus Amunia</taxon>
    </lineage>
</organism>
<dbReference type="Gene3D" id="3.30.559.10">
    <property type="entry name" value="Chloramphenicol acetyltransferase-like domain"/>
    <property type="match status" value="1"/>
</dbReference>
<dbReference type="PANTHER" id="PTHR43178:SF5">
    <property type="entry name" value="LIPOAMIDE ACYLTRANSFERASE COMPONENT OF BRANCHED-CHAIN ALPHA-KETO ACID DEHYDROGENASE COMPLEX, MITOCHONDRIAL"/>
    <property type="match status" value="1"/>
</dbReference>
<dbReference type="InterPro" id="IPR003016">
    <property type="entry name" value="2-oxoA_DH_lipoyl-BS"/>
</dbReference>
<evidence type="ECO:0000256" key="7">
    <source>
        <dbReference type="SAM" id="MobiDB-lite"/>
    </source>
</evidence>
<keyword evidence="5 6" id="KW-0012">Acyltransferase</keyword>
<dbReference type="PANTHER" id="PTHR43178">
    <property type="entry name" value="DIHYDROLIPOAMIDE ACETYLTRANSFERASE COMPONENT OF PYRUVATE DEHYDROGENASE COMPLEX"/>
    <property type="match status" value="1"/>
</dbReference>
<dbReference type="FunFam" id="3.30.559.10:FF:000007">
    <property type="entry name" value="Dihydrolipoamide acetyltransferase component of pyruvate dehydrogenase complex"/>
    <property type="match status" value="1"/>
</dbReference>
<evidence type="ECO:0000256" key="4">
    <source>
        <dbReference type="ARBA" id="ARBA00022823"/>
    </source>
</evidence>
<dbReference type="InterPro" id="IPR050743">
    <property type="entry name" value="2-oxoacid_DH_E2_comp"/>
</dbReference>
<reference evidence="10 11" key="1">
    <citation type="submission" date="2020-10" db="EMBL/GenBank/DDBJ databases">
        <title>Ca. Dormibacterota MAGs.</title>
        <authorList>
            <person name="Montgomery K."/>
        </authorList>
    </citation>
    <scope>NUCLEOTIDE SEQUENCE [LARGE SCALE GENOMIC DNA]</scope>
    <source>
        <strain evidence="10">Mitchell_Peninsula_5</strain>
    </source>
</reference>
<dbReference type="GO" id="GO:0031405">
    <property type="term" value="F:lipoic acid binding"/>
    <property type="evidence" value="ECO:0007669"/>
    <property type="project" value="TreeGrafter"/>
</dbReference>
<dbReference type="PROSITE" id="PS00189">
    <property type="entry name" value="LIPOYL"/>
    <property type="match status" value="1"/>
</dbReference>
<comment type="similarity">
    <text evidence="2 6">Belongs to the 2-oxoacid dehydrogenase family.</text>
</comment>
<evidence type="ECO:0000259" key="8">
    <source>
        <dbReference type="PROSITE" id="PS50968"/>
    </source>
</evidence>
<evidence type="ECO:0000256" key="2">
    <source>
        <dbReference type="ARBA" id="ARBA00007317"/>
    </source>
</evidence>
<evidence type="ECO:0000313" key="10">
    <source>
        <dbReference type="EMBL" id="MBJ7610052.1"/>
    </source>
</evidence>
<dbReference type="EMBL" id="JAEKNN010000054">
    <property type="protein sequence ID" value="MBJ7610052.1"/>
    <property type="molecule type" value="Genomic_DNA"/>
</dbReference>
<accession>A0A934KRY3</accession>
<sequence length="491" mass="51497">MAMTVTMPQLGESVTEGTIARWLKQPGELVSKYESIAEVVTDKVNAEIPAPAEGSMGELIAKEGTVVAVGEPICTIETSEQGQANSAWHQGDDAQKLEEQESVGGPAADAPAVGPAESEPAPEPVAAQAQGDAPQSDTQPGDDAQPQRDAPAAAAAAEPAPAAQDGARQPAAAGDNGSGRTNGDLHVTPAVRMLVREHDIDLSQVQGTGLGGRISKKDVLAFVQRRDAGGGGARPAAQPVGAATAAVLASPQQPRPRTVGGDETVPLTPTRRAIAEHMVRSIHTSPHAWLSMEVDMAGVAALRGSRRADFEQRYGAKLTYLPFVARAVCEALRQYPTLNSTWGDDGIILRHEIHLGIAVALEDNLIVPVVRNADRLSIAGLATAMQDLGDRARANRLKLDEIQGGTFTLNNTGALGTVHTVPIINQPQAAILAMDAVIKRAVVVNDAIAIRPMMNLGLSFDHRINDGLGATRFTKTVKEILENIDHNAALL</sequence>
<feature type="region of interest" description="Disordered" evidence="7">
    <location>
        <begin position="78"/>
        <end position="185"/>
    </location>
</feature>
<feature type="domain" description="Peripheral subunit-binding (PSBD)" evidence="9">
    <location>
        <begin position="186"/>
        <end position="223"/>
    </location>
</feature>
<dbReference type="InterPro" id="IPR036625">
    <property type="entry name" value="E3-bd_dom_sf"/>
</dbReference>
<comment type="cofactor">
    <cofactor evidence="1 6">
        <name>(R)-lipoate</name>
        <dbReference type="ChEBI" id="CHEBI:83088"/>
    </cofactor>
</comment>
<dbReference type="InterPro" id="IPR011053">
    <property type="entry name" value="Single_hybrid_motif"/>
</dbReference>
<comment type="caution">
    <text evidence="10">The sequence shown here is derived from an EMBL/GenBank/DDBJ whole genome shotgun (WGS) entry which is preliminary data.</text>
</comment>
<dbReference type="EC" id="2.3.1.-" evidence="6"/>
<dbReference type="InterPro" id="IPR004167">
    <property type="entry name" value="PSBD"/>
</dbReference>
<dbReference type="Pfam" id="PF00364">
    <property type="entry name" value="Biotin_lipoyl"/>
    <property type="match status" value="1"/>
</dbReference>
<evidence type="ECO:0000256" key="6">
    <source>
        <dbReference type="RuleBase" id="RU003423"/>
    </source>
</evidence>
<feature type="domain" description="Lipoyl-binding" evidence="8">
    <location>
        <begin position="2"/>
        <end position="77"/>
    </location>
</feature>
<dbReference type="AlphaFoldDB" id="A0A934KRY3"/>
<keyword evidence="4 6" id="KW-0450">Lipoyl</keyword>
<evidence type="ECO:0000256" key="5">
    <source>
        <dbReference type="ARBA" id="ARBA00023315"/>
    </source>
</evidence>
<dbReference type="InterPro" id="IPR023213">
    <property type="entry name" value="CAT-like_dom_sf"/>
</dbReference>
<dbReference type="Pfam" id="PF02817">
    <property type="entry name" value="E3_binding"/>
    <property type="match status" value="1"/>
</dbReference>
<dbReference type="GO" id="GO:0005737">
    <property type="term" value="C:cytoplasm"/>
    <property type="evidence" value="ECO:0007669"/>
    <property type="project" value="TreeGrafter"/>
</dbReference>
<dbReference type="SUPFAM" id="SSF47005">
    <property type="entry name" value="Peripheral subunit-binding domain of 2-oxo acid dehydrogenase complex"/>
    <property type="match status" value="1"/>
</dbReference>
<dbReference type="Gene3D" id="4.10.320.10">
    <property type="entry name" value="E3-binding domain"/>
    <property type="match status" value="1"/>
</dbReference>
<dbReference type="PROSITE" id="PS50968">
    <property type="entry name" value="BIOTINYL_LIPOYL"/>
    <property type="match status" value="1"/>
</dbReference>
<feature type="compositionally biased region" description="Basic and acidic residues" evidence="7">
    <location>
        <begin position="90"/>
        <end position="99"/>
    </location>
</feature>